<sequence length="290" mass="33673">MEFVKREPVDYGWSGDKKYHAWDAHGKEYFLRVCSPEKEGRMRKARELQQGAWDLGLPVSQPLGFEPREDGIYMWERWLPGTLLKEALPSLPQPEQRRLGWEAGEILRTLHTIPAPAEAEDWESRFNAKIDRKLQLYRECPLQYESGGAFVRYLEENRGLLHGRPQCRQHGDYHSGNMMLCGGKLYVIDFDRFDWGDPWEEFNRIPWCVQASPAFASGMVDGYFGGEPPLAFWKLLALYISSNTLGSLPWAIPYGEGEIRVAKQQAAEVLGWYDNMKRFVPHWYQPAKEQ</sequence>
<reference evidence="2" key="2">
    <citation type="submission" date="2021-04" db="EMBL/GenBank/DDBJ databases">
        <authorList>
            <person name="Gilroy R."/>
        </authorList>
    </citation>
    <scope>NUCLEOTIDE SEQUENCE</scope>
    <source>
        <strain evidence="2">1282</strain>
    </source>
</reference>
<organism evidence="2 3">
    <name type="scientific">Candidatus Acutalibacter pullistercoris</name>
    <dbReference type="NCBI Taxonomy" id="2838418"/>
    <lineage>
        <taxon>Bacteria</taxon>
        <taxon>Bacillati</taxon>
        <taxon>Bacillota</taxon>
        <taxon>Clostridia</taxon>
        <taxon>Eubacteriales</taxon>
        <taxon>Acutalibacteraceae</taxon>
        <taxon>Acutalibacter</taxon>
    </lineage>
</organism>
<protein>
    <submittedName>
        <fullName evidence="2">Phosphotransferase</fullName>
    </submittedName>
</protein>
<dbReference type="Gene3D" id="3.90.1200.10">
    <property type="match status" value="1"/>
</dbReference>
<evidence type="ECO:0000313" key="2">
    <source>
        <dbReference type="EMBL" id="HIY26534.1"/>
    </source>
</evidence>
<dbReference type="EMBL" id="DXDU01000084">
    <property type="protein sequence ID" value="HIY26534.1"/>
    <property type="molecule type" value="Genomic_DNA"/>
</dbReference>
<evidence type="ECO:0000313" key="3">
    <source>
        <dbReference type="Proteomes" id="UP000823915"/>
    </source>
</evidence>
<accession>A0A9D1YCY9</accession>
<reference evidence="2" key="1">
    <citation type="journal article" date="2021" name="PeerJ">
        <title>Extensive microbial diversity within the chicken gut microbiome revealed by metagenomics and culture.</title>
        <authorList>
            <person name="Gilroy R."/>
            <person name="Ravi A."/>
            <person name="Getino M."/>
            <person name="Pursley I."/>
            <person name="Horton D.L."/>
            <person name="Alikhan N.F."/>
            <person name="Baker D."/>
            <person name="Gharbi K."/>
            <person name="Hall N."/>
            <person name="Watson M."/>
            <person name="Adriaenssens E.M."/>
            <person name="Foster-Nyarko E."/>
            <person name="Jarju S."/>
            <person name="Secka A."/>
            <person name="Antonio M."/>
            <person name="Oren A."/>
            <person name="Chaudhuri R.R."/>
            <person name="La Ragione R."/>
            <person name="Hildebrand F."/>
            <person name="Pallen M.J."/>
        </authorList>
    </citation>
    <scope>NUCLEOTIDE SEQUENCE</scope>
    <source>
        <strain evidence="2">1282</strain>
    </source>
</reference>
<proteinExistence type="predicted"/>
<name>A0A9D1YCY9_9FIRM</name>
<evidence type="ECO:0000259" key="1">
    <source>
        <dbReference type="Pfam" id="PF01636"/>
    </source>
</evidence>
<dbReference type="AlphaFoldDB" id="A0A9D1YCY9"/>
<dbReference type="InterPro" id="IPR002575">
    <property type="entry name" value="Aminoglycoside_PTrfase"/>
</dbReference>
<dbReference type="SUPFAM" id="SSF56112">
    <property type="entry name" value="Protein kinase-like (PK-like)"/>
    <property type="match status" value="1"/>
</dbReference>
<feature type="domain" description="Aminoglycoside phosphotransferase" evidence="1">
    <location>
        <begin position="7"/>
        <end position="233"/>
    </location>
</feature>
<dbReference type="Pfam" id="PF01636">
    <property type="entry name" value="APH"/>
    <property type="match status" value="1"/>
</dbReference>
<gene>
    <name evidence="2" type="ORF">H9838_05080</name>
</gene>
<comment type="caution">
    <text evidence="2">The sequence shown here is derived from an EMBL/GenBank/DDBJ whole genome shotgun (WGS) entry which is preliminary data.</text>
</comment>
<dbReference type="PANTHER" id="PTHR41283">
    <property type="entry name" value="AMINOGLYCOSIDE PHOSPHOTRANSFERASE"/>
    <property type="match status" value="1"/>
</dbReference>
<dbReference type="PANTHER" id="PTHR41283:SF1">
    <property type="entry name" value="AMINOGLYCOSIDE PHOSPHOTRANSFERASE DOMAIN-CONTAINING PROTEIN"/>
    <property type="match status" value="1"/>
</dbReference>
<dbReference type="Proteomes" id="UP000823915">
    <property type="component" value="Unassembled WGS sequence"/>
</dbReference>
<dbReference type="InterPro" id="IPR011009">
    <property type="entry name" value="Kinase-like_dom_sf"/>
</dbReference>